<proteinExistence type="predicted"/>
<dbReference type="PROSITE" id="PS50847">
    <property type="entry name" value="GRAM_POS_ANCHORING"/>
    <property type="match status" value="1"/>
</dbReference>
<dbReference type="EMBL" id="AJAK01000007">
    <property type="protein sequence ID" value="EOH80957.1"/>
    <property type="molecule type" value="Genomic_DNA"/>
</dbReference>
<evidence type="ECO:0000256" key="5">
    <source>
        <dbReference type="SAM" id="MobiDB-lite"/>
    </source>
</evidence>
<feature type="domain" description="Gram-positive cocci surface proteins LPxTG" evidence="8">
    <location>
        <begin position="502"/>
        <end position="535"/>
    </location>
</feature>
<feature type="chain" id="PRO_5038682238" evidence="7">
    <location>
        <begin position="24"/>
        <end position="535"/>
    </location>
</feature>
<dbReference type="Proteomes" id="UP000014148">
    <property type="component" value="Unassembled WGS sequence"/>
</dbReference>
<keyword evidence="1" id="KW-0134">Cell wall</keyword>
<dbReference type="InterPro" id="IPR026466">
    <property type="entry name" value="Fim_isopep_form_D2_dom"/>
</dbReference>
<dbReference type="InterPro" id="IPR019931">
    <property type="entry name" value="LPXTG_anchor"/>
</dbReference>
<evidence type="ECO:0000256" key="4">
    <source>
        <dbReference type="ARBA" id="ARBA00023088"/>
    </source>
</evidence>
<dbReference type="Gene3D" id="2.60.40.740">
    <property type="match status" value="1"/>
</dbReference>
<keyword evidence="2" id="KW-0964">Secreted</keyword>
<organism evidence="9 11">
    <name type="scientific">Enterococcus malodoratus ATCC 43197</name>
    <dbReference type="NCBI Taxonomy" id="1158601"/>
    <lineage>
        <taxon>Bacteria</taxon>
        <taxon>Bacillati</taxon>
        <taxon>Bacillota</taxon>
        <taxon>Bacilli</taxon>
        <taxon>Lactobacillales</taxon>
        <taxon>Enterococcaceae</taxon>
        <taxon>Enterococcus</taxon>
    </lineage>
</organism>
<keyword evidence="6" id="KW-0472">Membrane</keyword>
<evidence type="ECO:0000256" key="6">
    <source>
        <dbReference type="SAM" id="Phobius"/>
    </source>
</evidence>
<dbReference type="OrthoDB" id="3199332at2"/>
<comment type="caution">
    <text evidence="9">The sequence shown here is derived from an EMBL/GenBank/DDBJ whole genome shotgun (WGS) entry which is preliminary data.</text>
</comment>
<evidence type="ECO:0000256" key="2">
    <source>
        <dbReference type="ARBA" id="ARBA00022525"/>
    </source>
</evidence>
<dbReference type="PATRIC" id="fig|1158601.3.peg.971"/>
<evidence type="ECO:0000256" key="7">
    <source>
        <dbReference type="SAM" id="SignalP"/>
    </source>
</evidence>
<dbReference type="Pfam" id="PF17802">
    <property type="entry name" value="SpaA"/>
    <property type="match status" value="1"/>
</dbReference>
<evidence type="ECO:0000313" key="10">
    <source>
        <dbReference type="EMBL" id="EOT69466.1"/>
    </source>
</evidence>
<dbReference type="EMBL" id="ASWA01000002">
    <property type="protein sequence ID" value="EOT69466.1"/>
    <property type="molecule type" value="Genomic_DNA"/>
</dbReference>
<evidence type="ECO:0000256" key="3">
    <source>
        <dbReference type="ARBA" id="ARBA00022729"/>
    </source>
</evidence>
<dbReference type="NCBIfam" id="TIGR01167">
    <property type="entry name" value="LPXTG_anchor"/>
    <property type="match status" value="1"/>
</dbReference>
<dbReference type="InterPro" id="IPR041033">
    <property type="entry name" value="SpaA_PFL_dom_1"/>
</dbReference>
<keyword evidence="4" id="KW-0572">Peptidoglycan-anchor</keyword>
<name>R2P9P1_9ENTE</name>
<evidence type="ECO:0000259" key="8">
    <source>
        <dbReference type="PROSITE" id="PS50847"/>
    </source>
</evidence>
<feature type="signal peptide" evidence="7">
    <location>
        <begin position="1"/>
        <end position="23"/>
    </location>
</feature>
<dbReference type="RefSeq" id="WP_010739872.1">
    <property type="nucleotide sequence ID" value="NZ_KB946249.1"/>
</dbReference>
<evidence type="ECO:0000313" key="12">
    <source>
        <dbReference type="Proteomes" id="UP000014148"/>
    </source>
</evidence>
<dbReference type="Gene3D" id="2.60.40.10">
    <property type="entry name" value="Immunoglobulins"/>
    <property type="match status" value="2"/>
</dbReference>
<evidence type="ECO:0000256" key="1">
    <source>
        <dbReference type="ARBA" id="ARBA00022512"/>
    </source>
</evidence>
<dbReference type="STRING" id="71451.RV07_GL002959"/>
<keyword evidence="6" id="KW-1133">Transmembrane helix</keyword>
<keyword evidence="12" id="KW-1185">Reference proteome</keyword>
<evidence type="ECO:0000313" key="9">
    <source>
        <dbReference type="EMBL" id="EOH80957.1"/>
    </source>
</evidence>
<feature type="compositionally biased region" description="Basic and acidic residues" evidence="5">
    <location>
        <begin position="344"/>
        <end position="357"/>
    </location>
</feature>
<dbReference type="Pfam" id="PF00746">
    <property type="entry name" value="Gram_pos_anchor"/>
    <property type="match status" value="1"/>
</dbReference>
<dbReference type="NCBIfam" id="NF033902">
    <property type="entry name" value="iso_D2_wall_anc"/>
    <property type="match status" value="1"/>
</dbReference>
<reference evidence="9 11" key="1">
    <citation type="submission" date="2013-02" db="EMBL/GenBank/DDBJ databases">
        <title>The Genome Sequence of Enterococcus malodoratus ATCC_43197.</title>
        <authorList>
            <consortium name="The Broad Institute Genome Sequencing Platform"/>
            <consortium name="The Broad Institute Genome Sequencing Center for Infectious Disease"/>
            <person name="Earl A.M."/>
            <person name="Gilmore M.S."/>
            <person name="Lebreton F."/>
            <person name="Walker B."/>
            <person name="Young S.K."/>
            <person name="Zeng Q."/>
            <person name="Gargeya S."/>
            <person name="Fitzgerald M."/>
            <person name="Haas B."/>
            <person name="Abouelleil A."/>
            <person name="Alvarado L."/>
            <person name="Arachchi H.M."/>
            <person name="Berlin A.M."/>
            <person name="Chapman S.B."/>
            <person name="Dewar J."/>
            <person name="Goldberg J."/>
            <person name="Griggs A."/>
            <person name="Gujja S."/>
            <person name="Hansen M."/>
            <person name="Howarth C."/>
            <person name="Imamovic A."/>
            <person name="Larimer J."/>
            <person name="McCowan C."/>
            <person name="Murphy C."/>
            <person name="Neiman D."/>
            <person name="Pearson M."/>
            <person name="Priest M."/>
            <person name="Roberts A."/>
            <person name="Saif S."/>
            <person name="Shea T."/>
            <person name="Sisk P."/>
            <person name="Sykes S."/>
            <person name="Wortman J."/>
            <person name="Nusbaum C."/>
            <person name="Birren B."/>
        </authorList>
    </citation>
    <scope>NUCLEOTIDE SEQUENCE [LARGE SCALE GENOMIC DNA]</scope>
    <source>
        <strain evidence="9 11">ATCC 43197</strain>
    </source>
</reference>
<sequence>MKIVKKIGSLMFAFLIVLSGVFAGGTGFFADSTVDTTKPVDFTIHKYKETDLTGLPGSMGDKLDLTGFPTLKPLENISFNIYKTNINFNAASAAELPEAATVLANPGTYGINLSSPSQTKTTNANGEAKYEVAAADQGIYLVTEVANPVVEDAEGIPFLISLPSTNKDGTDWNYDVHAYPKNKLKDGPNIKKEIETADVTNKGVNVGDDVKWRIISDIPEDLYYTDTNSQEIYAKKFEMVDVLSKGLSYKGVSFMVDGAAFTLTPTTDYTAVTTPQGVDTKLTFTLTKAGMKKVAKAGTASYPLFTLEVLTTVTADALTVDKIENKATLNYTNSIGVDFVANTDDSKVPGDPKDPVDPTKPTVPEVHTGSTGFVKLASGTSTALSNVKFAIADTESNAKAGKFVKKTAAGKTVFPGDTGYAAATDYIVESNATGQVIFEGLKYGNDNDSWETAKTTYYVVETKAKEGYQLLRNPIALEVSKNSDLAAKLQTNKVYNSKGFTLPKTGSAASIVLAAAGILTLTAAYIVFKKSRKEA</sequence>
<gene>
    <name evidence="10" type="ORF">I585_00932</name>
    <name evidence="9" type="ORF">UAI_01001</name>
</gene>
<keyword evidence="3 7" id="KW-0732">Signal</keyword>
<feature type="transmembrane region" description="Helical" evidence="6">
    <location>
        <begin position="508"/>
        <end position="528"/>
    </location>
</feature>
<accession>R2P9P1</accession>
<keyword evidence="6" id="KW-0812">Transmembrane</keyword>
<dbReference type="InterPro" id="IPR048052">
    <property type="entry name" value="FM1-like"/>
</dbReference>
<dbReference type="InterPro" id="IPR032364">
    <property type="entry name" value="GramPos_pilinD1_N"/>
</dbReference>
<reference evidence="10 12" key="2">
    <citation type="submission" date="2013-03" db="EMBL/GenBank/DDBJ databases">
        <title>The Genome Sequence of Enterococcus malodoratus ATCC_43197 (PacBio/Illumina hybrid assembly).</title>
        <authorList>
            <consortium name="The Broad Institute Genomics Platform"/>
            <consortium name="The Broad Institute Genome Sequencing Center for Infectious Disease"/>
            <person name="Earl A."/>
            <person name="Russ C."/>
            <person name="Gilmore M."/>
            <person name="Surin D."/>
            <person name="Walker B."/>
            <person name="Young S."/>
            <person name="Zeng Q."/>
            <person name="Gargeya S."/>
            <person name="Fitzgerald M."/>
            <person name="Haas B."/>
            <person name="Abouelleil A."/>
            <person name="Allen A.W."/>
            <person name="Alvarado L."/>
            <person name="Arachchi H.M."/>
            <person name="Berlin A.M."/>
            <person name="Chapman S.B."/>
            <person name="Gainer-Dewar J."/>
            <person name="Goldberg J."/>
            <person name="Griggs A."/>
            <person name="Gujja S."/>
            <person name="Hansen M."/>
            <person name="Howarth C."/>
            <person name="Imamovic A."/>
            <person name="Ireland A."/>
            <person name="Larimer J."/>
            <person name="McCowan C."/>
            <person name="Murphy C."/>
            <person name="Pearson M."/>
            <person name="Poon T.W."/>
            <person name="Priest M."/>
            <person name="Roberts A."/>
            <person name="Saif S."/>
            <person name="Shea T."/>
            <person name="Sisk P."/>
            <person name="Sykes S."/>
            <person name="Wortman J."/>
            <person name="Nusbaum C."/>
            <person name="Birren B."/>
        </authorList>
    </citation>
    <scope>NUCLEOTIDE SEQUENCE [LARGE SCALE GENOMIC DNA]</scope>
    <source>
        <strain evidence="10 12">ATCC 43197</strain>
    </source>
</reference>
<dbReference type="eggNOG" id="COG4932">
    <property type="taxonomic scope" value="Bacteria"/>
</dbReference>
<dbReference type="InterPro" id="IPR013783">
    <property type="entry name" value="Ig-like_fold"/>
</dbReference>
<protein>
    <submittedName>
        <fullName evidence="9">Fimbrial isopeptide formation D2 domain-containing protein</fullName>
    </submittedName>
</protein>
<dbReference type="Pfam" id="PF16555">
    <property type="entry name" value="GramPos_pilinD1"/>
    <property type="match status" value="1"/>
</dbReference>
<dbReference type="NCBIfam" id="TIGR04226">
    <property type="entry name" value="RrgB_K2N_iso_D2"/>
    <property type="match status" value="1"/>
</dbReference>
<dbReference type="AlphaFoldDB" id="R2P9P1"/>
<dbReference type="Proteomes" id="UP000013783">
    <property type="component" value="Unassembled WGS sequence"/>
</dbReference>
<feature type="region of interest" description="Disordered" evidence="5">
    <location>
        <begin position="343"/>
        <end position="368"/>
    </location>
</feature>
<evidence type="ECO:0000313" key="11">
    <source>
        <dbReference type="Proteomes" id="UP000013783"/>
    </source>
</evidence>